<dbReference type="Proteomes" id="UP000000739">
    <property type="component" value="Chromosome"/>
</dbReference>
<protein>
    <submittedName>
        <fullName evidence="1">Uncharacterized protein</fullName>
    </submittedName>
</protein>
<dbReference type="eggNOG" id="COG0407">
    <property type="taxonomic scope" value="Bacteria"/>
</dbReference>
<dbReference type="EMBL" id="CP001322">
    <property type="protein sequence ID" value="ACL03076.1"/>
    <property type="molecule type" value="Genomic_DNA"/>
</dbReference>
<reference evidence="1 2" key="1">
    <citation type="journal article" date="2012" name="Environ. Microbiol.">
        <title>The genome sequence of Desulfatibacillum alkenivorans AK-01: a blueprint for anaerobic alkane oxidation.</title>
        <authorList>
            <person name="Callaghan A.V."/>
            <person name="Morris B.E."/>
            <person name="Pereira I.A."/>
            <person name="McInerney M.J."/>
            <person name="Austin R.N."/>
            <person name="Groves J.T."/>
            <person name="Kukor J.J."/>
            <person name="Suflita J.M."/>
            <person name="Young L.Y."/>
            <person name="Zylstra G.J."/>
            <person name="Wawrik B."/>
        </authorList>
    </citation>
    <scope>NUCLEOTIDE SEQUENCE [LARGE SCALE GENOMIC DNA]</scope>
    <source>
        <strain evidence="1 2">AK-01</strain>
    </source>
</reference>
<dbReference type="Gene3D" id="3.20.20.210">
    <property type="match status" value="1"/>
</dbReference>
<dbReference type="InterPro" id="IPR038071">
    <property type="entry name" value="UROD/MetE-like_sf"/>
</dbReference>
<name>B8F9Y0_DESAL</name>
<dbReference type="SUPFAM" id="SSF51726">
    <property type="entry name" value="UROD/MetE-like"/>
    <property type="match status" value="1"/>
</dbReference>
<evidence type="ECO:0000313" key="2">
    <source>
        <dbReference type="Proteomes" id="UP000000739"/>
    </source>
</evidence>
<dbReference type="RefSeq" id="WP_012610511.1">
    <property type="nucleotide sequence ID" value="NC_011768.1"/>
</dbReference>
<gene>
    <name evidence="1" type="ordered locus">Dalk_1376</name>
</gene>
<proteinExistence type="predicted"/>
<evidence type="ECO:0000313" key="1">
    <source>
        <dbReference type="EMBL" id="ACL03076.1"/>
    </source>
</evidence>
<sequence>MENIEPSLLGTACAPSHKFAGVQTFPINALPAVQLVSEDIAELSHSFEAKWKAVSRYYERVNSDVLFFFSDIAIQAEAMGARALFAPDNMPAIKATAPAILTPRAVDVPRMQINAQVVRAMAHDR</sequence>
<dbReference type="AlphaFoldDB" id="B8F9Y0"/>
<accession>B8F9Y0</accession>
<dbReference type="KEGG" id="dal:Dalk_1376"/>
<organism evidence="1 2">
    <name type="scientific">Desulfatibacillum aliphaticivorans</name>
    <dbReference type="NCBI Taxonomy" id="218208"/>
    <lineage>
        <taxon>Bacteria</taxon>
        <taxon>Pseudomonadati</taxon>
        <taxon>Thermodesulfobacteriota</taxon>
        <taxon>Desulfobacteria</taxon>
        <taxon>Desulfobacterales</taxon>
        <taxon>Desulfatibacillaceae</taxon>
        <taxon>Desulfatibacillum</taxon>
    </lineage>
</organism>
<keyword evidence="2" id="KW-1185">Reference proteome</keyword>
<dbReference type="HOGENOM" id="CLU_1988997_0_0_7"/>